<evidence type="ECO:0000256" key="1">
    <source>
        <dbReference type="ARBA" id="ARBA00002219"/>
    </source>
</evidence>
<evidence type="ECO:0000256" key="5">
    <source>
        <dbReference type="ARBA" id="ARBA00022734"/>
    </source>
</evidence>
<name>A0A210PWE4_MIZYE</name>
<evidence type="ECO:0000313" key="9">
    <source>
        <dbReference type="EMBL" id="OWF40811.1"/>
    </source>
</evidence>
<dbReference type="InterPro" id="IPR008979">
    <property type="entry name" value="Galactose-bd-like_sf"/>
</dbReference>
<gene>
    <name evidence="9" type="ORF">KP79_PYT09215</name>
</gene>
<comment type="subunit">
    <text evidence="3">Homotrimer.</text>
</comment>
<feature type="domain" description="Fucolectin tachylectin-4 pentraxin-1" evidence="8">
    <location>
        <begin position="33"/>
        <end position="184"/>
    </location>
</feature>
<dbReference type="InterPro" id="IPR051941">
    <property type="entry name" value="BG_Antigen-Binding_Lectin"/>
</dbReference>
<accession>A0A210PWE4</accession>
<evidence type="ECO:0000256" key="2">
    <source>
        <dbReference type="ARBA" id="ARBA00010147"/>
    </source>
</evidence>
<keyword evidence="7" id="KW-1015">Disulfide bond</keyword>
<dbReference type="SUPFAM" id="SSF49785">
    <property type="entry name" value="Galactose-binding domain-like"/>
    <property type="match status" value="1"/>
</dbReference>
<sequence>MHSLVRATVPLLSITMYYISISHVIHHFKSNLADNIALRKQVDTSSNYDPVNWPASAAVDGETNQRGKCGHTSDNSHFTTWWTVNLGQPSTINYITIYYRAGYGSRFAGYQIFVSNTTDLNNGQLCYEDASTTVAEVATVKSHQCQHVAQYVTIYNYRNTPTKRYHWYSTYAILELCEVLVFGE</sequence>
<dbReference type="GO" id="GO:0046872">
    <property type="term" value="F:metal ion binding"/>
    <property type="evidence" value="ECO:0007669"/>
    <property type="project" value="UniProtKB-KW"/>
</dbReference>
<keyword evidence="10" id="KW-1185">Reference proteome</keyword>
<keyword evidence="5" id="KW-0430">Lectin</keyword>
<dbReference type="AlphaFoldDB" id="A0A210PWE4"/>
<dbReference type="InterPro" id="IPR006585">
    <property type="entry name" value="FTP1"/>
</dbReference>
<dbReference type="GO" id="GO:0001868">
    <property type="term" value="P:regulation of complement activation, lectin pathway"/>
    <property type="evidence" value="ECO:0007669"/>
    <property type="project" value="UniProtKB-ARBA"/>
</dbReference>
<dbReference type="Pfam" id="PF22633">
    <property type="entry name" value="F5_F8_type_C_2"/>
    <property type="match status" value="1"/>
</dbReference>
<dbReference type="PANTHER" id="PTHR45713">
    <property type="entry name" value="FTP DOMAIN-CONTAINING PROTEIN"/>
    <property type="match status" value="1"/>
</dbReference>
<dbReference type="SMART" id="SM00607">
    <property type="entry name" value="FTP"/>
    <property type="match status" value="1"/>
</dbReference>
<dbReference type="GO" id="GO:0010185">
    <property type="term" value="P:regulation of cellular defense response"/>
    <property type="evidence" value="ECO:0007669"/>
    <property type="project" value="UniProtKB-ARBA"/>
</dbReference>
<evidence type="ECO:0000256" key="6">
    <source>
        <dbReference type="ARBA" id="ARBA00022837"/>
    </source>
</evidence>
<reference evidence="9 10" key="1">
    <citation type="journal article" date="2017" name="Nat. Ecol. Evol.">
        <title>Scallop genome provides insights into evolution of bilaterian karyotype and development.</title>
        <authorList>
            <person name="Wang S."/>
            <person name="Zhang J."/>
            <person name="Jiao W."/>
            <person name="Li J."/>
            <person name="Xun X."/>
            <person name="Sun Y."/>
            <person name="Guo X."/>
            <person name="Huan P."/>
            <person name="Dong B."/>
            <person name="Zhang L."/>
            <person name="Hu X."/>
            <person name="Sun X."/>
            <person name="Wang J."/>
            <person name="Zhao C."/>
            <person name="Wang Y."/>
            <person name="Wang D."/>
            <person name="Huang X."/>
            <person name="Wang R."/>
            <person name="Lv J."/>
            <person name="Li Y."/>
            <person name="Zhang Z."/>
            <person name="Liu B."/>
            <person name="Lu W."/>
            <person name="Hui Y."/>
            <person name="Liang J."/>
            <person name="Zhou Z."/>
            <person name="Hou R."/>
            <person name="Li X."/>
            <person name="Liu Y."/>
            <person name="Li H."/>
            <person name="Ning X."/>
            <person name="Lin Y."/>
            <person name="Zhao L."/>
            <person name="Xing Q."/>
            <person name="Dou J."/>
            <person name="Li Y."/>
            <person name="Mao J."/>
            <person name="Guo H."/>
            <person name="Dou H."/>
            <person name="Li T."/>
            <person name="Mu C."/>
            <person name="Jiang W."/>
            <person name="Fu Q."/>
            <person name="Fu X."/>
            <person name="Miao Y."/>
            <person name="Liu J."/>
            <person name="Yu Q."/>
            <person name="Li R."/>
            <person name="Liao H."/>
            <person name="Li X."/>
            <person name="Kong Y."/>
            <person name="Jiang Z."/>
            <person name="Chourrout D."/>
            <person name="Li R."/>
            <person name="Bao Z."/>
        </authorList>
    </citation>
    <scope>NUCLEOTIDE SEQUENCE [LARGE SCALE GENOMIC DNA]</scope>
    <source>
        <strain evidence="9 10">PY_sf001</strain>
    </source>
</reference>
<dbReference type="EMBL" id="NEDP02005443">
    <property type="protein sequence ID" value="OWF40811.1"/>
    <property type="molecule type" value="Genomic_DNA"/>
</dbReference>
<dbReference type="GO" id="GO:0042806">
    <property type="term" value="F:fucose binding"/>
    <property type="evidence" value="ECO:0007669"/>
    <property type="project" value="UniProtKB-ARBA"/>
</dbReference>
<comment type="similarity">
    <text evidence="2">Belongs to the fucolectin family.</text>
</comment>
<organism evidence="9 10">
    <name type="scientific">Mizuhopecten yessoensis</name>
    <name type="common">Japanese scallop</name>
    <name type="synonym">Patinopecten yessoensis</name>
    <dbReference type="NCBI Taxonomy" id="6573"/>
    <lineage>
        <taxon>Eukaryota</taxon>
        <taxon>Metazoa</taxon>
        <taxon>Spiralia</taxon>
        <taxon>Lophotrochozoa</taxon>
        <taxon>Mollusca</taxon>
        <taxon>Bivalvia</taxon>
        <taxon>Autobranchia</taxon>
        <taxon>Pteriomorphia</taxon>
        <taxon>Pectinida</taxon>
        <taxon>Pectinoidea</taxon>
        <taxon>Pectinidae</taxon>
        <taxon>Mizuhopecten</taxon>
    </lineage>
</organism>
<proteinExistence type="inferred from homology"/>
<dbReference type="OrthoDB" id="6048036at2759"/>
<dbReference type="Proteomes" id="UP000242188">
    <property type="component" value="Unassembled WGS sequence"/>
</dbReference>
<evidence type="ECO:0000313" key="10">
    <source>
        <dbReference type="Proteomes" id="UP000242188"/>
    </source>
</evidence>
<comment type="caution">
    <text evidence="9">The sequence shown here is derived from an EMBL/GenBank/DDBJ whole genome shotgun (WGS) entry which is preliminary data.</text>
</comment>
<evidence type="ECO:0000256" key="3">
    <source>
        <dbReference type="ARBA" id="ARBA00011233"/>
    </source>
</evidence>
<evidence type="ECO:0000256" key="4">
    <source>
        <dbReference type="ARBA" id="ARBA00022723"/>
    </source>
</evidence>
<comment type="function">
    <text evidence="1">Acts as a defensive agent. Recognizes blood group fucosylated oligosaccharides including A, B, H and Lewis B-type antigens. Does not recognize Lewis A antigen and has low affinity for monovalent haptens.</text>
</comment>
<evidence type="ECO:0000259" key="8">
    <source>
        <dbReference type="SMART" id="SM00607"/>
    </source>
</evidence>
<protein>
    <submittedName>
        <fullName evidence="9">Fucolectin-6</fullName>
    </submittedName>
</protein>
<keyword evidence="6" id="KW-0106">Calcium</keyword>
<evidence type="ECO:0000256" key="7">
    <source>
        <dbReference type="ARBA" id="ARBA00023157"/>
    </source>
</evidence>
<keyword evidence="4" id="KW-0479">Metal-binding</keyword>
<dbReference type="Gene3D" id="2.60.120.260">
    <property type="entry name" value="Galactose-binding domain-like"/>
    <property type="match status" value="1"/>
</dbReference>
<dbReference type="PANTHER" id="PTHR45713:SF15">
    <property type="entry name" value="F5_8 TYPE C DOMAIN-CONTAINING PROTEIN"/>
    <property type="match status" value="1"/>
</dbReference>